<evidence type="ECO:0000256" key="1">
    <source>
        <dbReference type="SAM" id="MobiDB-lite"/>
    </source>
</evidence>
<name>A0A5A7V063_CUCMM</name>
<gene>
    <name evidence="3" type="ORF">E5676_scaffold184G00700</name>
    <name evidence="2" type="ORF">E6C27_scaffold108G001530</name>
</gene>
<feature type="region of interest" description="Disordered" evidence="1">
    <location>
        <begin position="79"/>
        <end position="114"/>
    </location>
</feature>
<evidence type="ECO:0000313" key="2">
    <source>
        <dbReference type="EMBL" id="KAA0059866.1"/>
    </source>
</evidence>
<evidence type="ECO:0000313" key="3">
    <source>
        <dbReference type="EMBL" id="TYK24818.1"/>
    </source>
</evidence>
<dbReference type="AlphaFoldDB" id="A0A5A7V063"/>
<reference evidence="4 5" key="1">
    <citation type="submission" date="2019-08" db="EMBL/GenBank/DDBJ databases">
        <title>Draft genome sequences of two oriental melons (Cucumis melo L. var makuwa).</title>
        <authorList>
            <person name="Kwon S.-Y."/>
        </authorList>
    </citation>
    <scope>NUCLEOTIDE SEQUENCE [LARGE SCALE GENOMIC DNA]</scope>
    <source>
        <strain evidence="5">cv. Chang Bougi</strain>
        <strain evidence="4">cv. SW 3</strain>
        <tissue evidence="2">Leaf</tissue>
    </source>
</reference>
<protein>
    <submittedName>
        <fullName evidence="2">Stress response protein NST1-like</fullName>
    </submittedName>
</protein>
<evidence type="ECO:0000313" key="4">
    <source>
        <dbReference type="Proteomes" id="UP000321393"/>
    </source>
</evidence>
<comment type="caution">
    <text evidence="2">The sequence shown here is derived from an EMBL/GenBank/DDBJ whole genome shotgun (WGS) entry which is preliminary data.</text>
</comment>
<dbReference type="Proteomes" id="UP000321947">
    <property type="component" value="Unassembled WGS sequence"/>
</dbReference>
<dbReference type="EMBL" id="SSTD01003836">
    <property type="protein sequence ID" value="TYK24818.1"/>
    <property type="molecule type" value="Genomic_DNA"/>
</dbReference>
<sequence>MRREENICKGLPDLEPDMETIRLDDNRPKYKQLKHGTIRCLWVKERQARRKEYKYLLSFLIVLKFMEKLQVVERTLHQNKEEERQLKTQQLRNENNEEDDTSSPSSVLKRESTTARATEEIEIVDPELPLTIYDSLFQDIPVEEGACVKSSKEEAPSEEEAQLEKEAHAEKEVDLLNVLCNVITKPMNTILKEVLLENVAMRDQIATLTLRRKA</sequence>
<accession>A0A5A7V063</accession>
<dbReference type="Proteomes" id="UP000321393">
    <property type="component" value="Unassembled WGS sequence"/>
</dbReference>
<dbReference type="EMBL" id="SSTE01005892">
    <property type="protein sequence ID" value="KAA0059866.1"/>
    <property type="molecule type" value="Genomic_DNA"/>
</dbReference>
<proteinExistence type="predicted"/>
<evidence type="ECO:0000313" key="5">
    <source>
        <dbReference type="Proteomes" id="UP000321947"/>
    </source>
</evidence>
<organism evidence="2 4">
    <name type="scientific">Cucumis melo var. makuwa</name>
    <name type="common">Oriental melon</name>
    <dbReference type="NCBI Taxonomy" id="1194695"/>
    <lineage>
        <taxon>Eukaryota</taxon>
        <taxon>Viridiplantae</taxon>
        <taxon>Streptophyta</taxon>
        <taxon>Embryophyta</taxon>
        <taxon>Tracheophyta</taxon>
        <taxon>Spermatophyta</taxon>
        <taxon>Magnoliopsida</taxon>
        <taxon>eudicotyledons</taxon>
        <taxon>Gunneridae</taxon>
        <taxon>Pentapetalae</taxon>
        <taxon>rosids</taxon>
        <taxon>fabids</taxon>
        <taxon>Cucurbitales</taxon>
        <taxon>Cucurbitaceae</taxon>
        <taxon>Benincaseae</taxon>
        <taxon>Cucumis</taxon>
    </lineage>
</organism>